<evidence type="ECO:0000256" key="2">
    <source>
        <dbReference type="ARBA" id="ARBA00023002"/>
    </source>
</evidence>
<proteinExistence type="inferred from homology"/>
<reference evidence="3" key="1">
    <citation type="submission" date="2020-12" db="EMBL/GenBank/DDBJ databases">
        <title>Metabolic potential, ecology and presence of endohyphal bacteria is reflected in genomic diversity of Mucoromycotina.</title>
        <authorList>
            <person name="Muszewska A."/>
            <person name="Okrasinska A."/>
            <person name="Steczkiewicz K."/>
            <person name="Drgas O."/>
            <person name="Orlowska M."/>
            <person name="Perlinska-Lenart U."/>
            <person name="Aleksandrzak-Piekarczyk T."/>
            <person name="Szatraj K."/>
            <person name="Zielenkiewicz U."/>
            <person name="Pilsyk S."/>
            <person name="Malc E."/>
            <person name="Mieczkowski P."/>
            <person name="Kruszewska J.S."/>
            <person name="Biernat P."/>
            <person name="Pawlowska J."/>
        </authorList>
    </citation>
    <scope>NUCLEOTIDE SEQUENCE</scope>
    <source>
        <strain evidence="3">WA0000067209</strain>
    </source>
</reference>
<evidence type="ECO:0000313" key="4">
    <source>
        <dbReference type="Proteomes" id="UP000654370"/>
    </source>
</evidence>
<dbReference type="InterPro" id="IPR036291">
    <property type="entry name" value="NAD(P)-bd_dom_sf"/>
</dbReference>
<dbReference type="CDD" id="cd05233">
    <property type="entry name" value="SDR_c"/>
    <property type="match status" value="1"/>
</dbReference>
<dbReference type="AlphaFoldDB" id="A0A8H7U8W1"/>
<protein>
    <recommendedName>
        <fullName evidence="5">NAD(P)-binding protein</fullName>
    </recommendedName>
</protein>
<dbReference type="PRINTS" id="PR00081">
    <property type="entry name" value="GDHRDH"/>
</dbReference>
<dbReference type="PANTHER" id="PTHR43008:SF4">
    <property type="entry name" value="CHAIN DEHYDROGENASE, PUTATIVE (AFU_ORTHOLOGUE AFUA_4G08710)-RELATED"/>
    <property type="match status" value="1"/>
</dbReference>
<dbReference type="Gene3D" id="3.40.50.720">
    <property type="entry name" value="NAD(P)-binding Rossmann-like Domain"/>
    <property type="match status" value="1"/>
</dbReference>
<name>A0A8H7U8W1_MORIS</name>
<evidence type="ECO:0008006" key="5">
    <source>
        <dbReference type="Google" id="ProtNLM"/>
    </source>
</evidence>
<keyword evidence="2" id="KW-0560">Oxidoreductase</keyword>
<organism evidence="3 4">
    <name type="scientific">Mortierella isabellina</name>
    <name type="common">Filamentous fungus</name>
    <name type="synonym">Umbelopsis isabellina</name>
    <dbReference type="NCBI Taxonomy" id="91625"/>
    <lineage>
        <taxon>Eukaryota</taxon>
        <taxon>Fungi</taxon>
        <taxon>Fungi incertae sedis</taxon>
        <taxon>Mucoromycota</taxon>
        <taxon>Mucoromycotina</taxon>
        <taxon>Umbelopsidomycetes</taxon>
        <taxon>Umbelopsidales</taxon>
        <taxon>Umbelopsidaceae</taxon>
        <taxon>Umbelopsis</taxon>
    </lineage>
</organism>
<keyword evidence="4" id="KW-1185">Reference proteome</keyword>
<comment type="caution">
    <text evidence="3">The sequence shown here is derived from an EMBL/GenBank/DDBJ whole genome shotgun (WGS) entry which is preliminary data.</text>
</comment>
<dbReference type="Pfam" id="PF13561">
    <property type="entry name" value="adh_short_C2"/>
    <property type="match status" value="1"/>
</dbReference>
<dbReference type="PANTHER" id="PTHR43008">
    <property type="entry name" value="BENZIL REDUCTASE"/>
    <property type="match status" value="1"/>
</dbReference>
<dbReference type="EMBL" id="JAEPQZ010000010">
    <property type="protein sequence ID" value="KAG2176496.1"/>
    <property type="molecule type" value="Genomic_DNA"/>
</dbReference>
<comment type="similarity">
    <text evidence="1">Belongs to the short-chain dehydrogenases/reductases (SDR) family.</text>
</comment>
<dbReference type="OrthoDB" id="47007at2759"/>
<dbReference type="Proteomes" id="UP000654370">
    <property type="component" value="Unassembled WGS sequence"/>
</dbReference>
<accession>A0A8H7U8W1</accession>
<dbReference type="SUPFAM" id="SSF51735">
    <property type="entry name" value="NAD(P)-binding Rossmann-fold domains"/>
    <property type="match status" value="1"/>
</dbReference>
<evidence type="ECO:0000256" key="1">
    <source>
        <dbReference type="ARBA" id="ARBA00006484"/>
    </source>
</evidence>
<dbReference type="GO" id="GO:0050664">
    <property type="term" value="F:oxidoreductase activity, acting on NAD(P)H, oxygen as acceptor"/>
    <property type="evidence" value="ECO:0007669"/>
    <property type="project" value="TreeGrafter"/>
</dbReference>
<evidence type="ECO:0000313" key="3">
    <source>
        <dbReference type="EMBL" id="KAG2176496.1"/>
    </source>
</evidence>
<dbReference type="GO" id="GO:0016616">
    <property type="term" value="F:oxidoreductase activity, acting on the CH-OH group of donors, NAD or NADP as acceptor"/>
    <property type="evidence" value="ECO:0007669"/>
    <property type="project" value="UniProtKB-ARBA"/>
</dbReference>
<gene>
    <name evidence="3" type="ORF">INT43_005736</name>
</gene>
<sequence length="268" mass="28993">MTSSDSPTLAVITGGSRGIGLGIAKSLVQKHDILILSRTEPVADSVEELKRVRPEAKIEYVVGVDCVETQKALDATFERIDAVFADHKLTVFVHNAGLYLPGQQEFHKLGIDSSEGSEAALYYQNLYGMFFAQAIERCSKRMDKTGRIIGISSPGCNVNSPPRPGYLLPGSGKVLMEYYMRQYARTLAPKGITVNVVVPGHVLTSAWGPAFKNGKEGLLEWIKQRSPMGRPIEVEEVANTVAFLSSLESSAITGQAILCDGGLSNFTA</sequence>
<dbReference type="InterPro" id="IPR002347">
    <property type="entry name" value="SDR_fam"/>
</dbReference>